<feature type="domain" description="Cytidyltransferase-like" evidence="1">
    <location>
        <begin position="171"/>
        <end position="223"/>
    </location>
</feature>
<dbReference type="InterPro" id="IPR004821">
    <property type="entry name" value="Cyt_trans-like"/>
</dbReference>
<dbReference type="SUPFAM" id="SSF52374">
    <property type="entry name" value="Nucleotidylyl transferase"/>
    <property type="match status" value="1"/>
</dbReference>
<sequence length="339" mass="37572">MPYLRIMDVAPRQSLLLHTDLSQPVPQSDVDALRAAVDRTREELTVFVSLKRIRDIEKGSGWSLMQRRLADLYAVAMGRALRNRSSVSVDIIPLDFCAYSTDDMTAFKSNPVLVADNRDEDTECPAWWPSEMRAAELATDISAAIECTPRPQQQSSSRCQLPWTSYPHVAVGGTFDHLHVGHKILLTATALAATRRVVCGISADALLENKKHKEFLEPYRKRELNVLLFLRKIRRDIIVELVPISDPYGPTATDSTIEALVVSQETLGGSSALNVRRQENGLAPMELMPVDLITAGDKSDGQGHDDHASVSSGNSVLKISSTAIRAEMAERQLQQDRQM</sequence>
<dbReference type="AlphaFoldDB" id="A0A9W8CRK4"/>
<evidence type="ECO:0000259" key="1">
    <source>
        <dbReference type="Pfam" id="PF01467"/>
    </source>
</evidence>
<evidence type="ECO:0000313" key="3">
    <source>
        <dbReference type="Proteomes" id="UP001149813"/>
    </source>
</evidence>
<evidence type="ECO:0000313" key="2">
    <source>
        <dbReference type="EMBL" id="KAJ1721213.1"/>
    </source>
</evidence>
<dbReference type="InterPro" id="IPR014729">
    <property type="entry name" value="Rossmann-like_a/b/a_fold"/>
</dbReference>
<accession>A0A9W8CRK4</accession>
<dbReference type="PANTHER" id="PTHR10695:SF46">
    <property type="entry name" value="BIFUNCTIONAL COENZYME A SYNTHASE-RELATED"/>
    <property type="match status" value="1"/>
</dbReference>
<dbReference type="EMBL" id="JANBOJ010000188">
    <property type="protein sequence ID" value="KAJ1721213.1"/>
    <property type="molecule type" value="Genomic_DNA"/>
</dbReference>
<dbReference type="Proteomes" id="UP001149813">
    <property type="component" value="Unassembled WGS sequence"/>
</dbReference>
<dbReference type="GO" id="GO:0015937">
    <property type="term" value="P:coenzyme A biosynthetic process"/>
    <property type="evidence" value="ECO:0007669"/>
    <property type="project" value="TreeGrafter"/>
</dbReference>
<dbReference type="Pfam" id="PF01467">
    <property type="entry name" value="CTP_transf_like"/>
    <property type="match status" value="1"/>
</dbReference>
<gene>
    <name evidence="2" type="ORF">LPJ53_004234</name>
</gene>
<dbReference type="GO" id="GO:0004140">
    <property type="term" value="F:dephospho-CoA kinase activity"/>
    <property type="evidence" value="ECO:0007669"/>
    <property type="project" value="TreeGrafter"/>
</dbReference>
<reference evidence="2" key="1">
    <citation type="submission" date="2022-07" db="EMBL/GenBank/DDBJ databases">
        <title>Phylogenomic reconstructions and comparative analyses of Kickxellomycotina fungi.</title>
        <authorList>
            <person name="Reynolds N.K."/>
            <person name="Stajich J.E."/>
            <person name="Barry K."/>
            <person name="Grigoriev I.V."/>
            <person name="Crous P."/>
            <person name="Smith M.E."/>
        </authorList>
    </citation>
    <scope>NUCLEOTIDE SEQUENCE</scope>
    <source>
        <strain evidence="2">NBRC 32514</strain>
    </source>
</reference>
<dbReference type="Gene3D" id="3.40.50.620">
    <property type="entry name" value="HUPs"/>
    <property type="match status" value="1"/>
</dbReference>
<keyword evidence="3" id="KW-1185">Reference proteome</keyword>
<name>A0A9W8CRK4_9FUNG</name>
<dbReference type="PANTHER" id="PTHR10695">
    <property type="entry name" value="DEPHOSPHO-COA KINASE-RELATED"/>
    <property type="match status" value="1"/>
</dbReference>
<proteinExistence type="predicted"/>
<organism evidence="2 3">
    <name type="scientific">Coemansia erecta</name>
    <dbReference type="NCBI Taxonomy" id="147472"/>
    <lineage>
        <taxon>Eukaryota</taxon>
        <taxon>Fungi</taxon>
        <taxon>Fungi incertae sedis</taxon>
        <taxon>Zoopagomycota</taxon>
        <taxon>Kickxellomycotina</taxon>
        <taxon>Kickxellomycetes</taxon>
        <taxon>Kickxellales</taxon>
        <taxon>Kickxellaceae</taxon>
        <taxon>Coemansia</taxon>
    </lineage>
</organism>
<dbReference type="OrthoDB" id="330671at2759"/>
<protein>
    <recommendedName>
        <fullName evidence="1">Cytidyltransferase-like domain-containing protein</fullName>
    </recommendedName>
</protein>
<comment type="caution">
    <text evidence="2">The sequence shown here is derived from an EMBL/GenBank/DDBJ whole genome shotgun (WGS) entry which is preliminary data.</text>
</comment>